<gene>
    <name evidence="2" type="ORF">J2S20_001202</name>
</gene>
<keyword evidence="1" id="KW-0472">Membrane</keyword>
<dbReference type="Proteomes" id="UP001241537">
    <property type="component" value="Unassembled WGS sequence"/>
</dbReference>
<feature type="transmembrane region" description="Helical" evidence="1">
    <location>
        <begin position="141"/>
        <end position="163"/>
    </location>
</feature>
<keyword evidence="1" id="KW-0812">Transmembrane</keyword>
<sequence>MNSKRKPDGRSSYGAVPALFGMYVALALIMSYVETLIPISLGVPGVKLGLANLVSMICLYSLGAEVALAVTVSRIVLIGFSFGSMSAILYSLAGGLLSLVCMMLAKNSGLFDRTAVSIIGGVSHNIGQLCVAALVVETGAVFWYLPVLLLAGTLTGTLIGLLSGEVLRRLPKRLL</sequence>
<dbReference type="GO" id="GO:0000010">
    <property type="term" value="F:heptaprenyl diphosphate synthase activity"/>
    <property type="evidence" value="ECO:0007669"/>
    <property type="project" value="UniProtKB-EC"/>
</dbReference>
<organism evidence="2 3">
    <name type="scientific">Moryella indoligenes</name>
    <dbReference type="NCBI Taxonomy" id="371674"/>
    <lineage>
        <taxon>Bacteria</taxon>
        <taxon>Bacillati</taxon>
        <taxon>Bacillota</taxon>
        <taxon>Clostridia</taxon>
        <taxon>Lachnospirales</taxon>
        <taxon>Lachnospiraceae</taxon>
        <taxon>Moryella</taxon>
    </lineage>
</organism>
<evidence type="ECO:0000313" key="3">
    <source>
        <dbReference type="Proteomes" id="UP001241537"/>
    </source>
</evidence>
<reference evidence="2" key="1">
    <citation type="submission" date="2023-07" db="EMBL/GenBank/DDBJ databases">
        <title>Genomic Encyclopedia of Type Strains, Phase IV (KMG-IV): sequencing the most valuable type-strain genomes for metagenomic binning, comparative biology and taxonomic classification.</title>
        <authorList>
            <person name="Goeker M."/>
        </authorList>
    </citation>
    <scope>NUCLEOTIDE SEQUENCE</scope>
    <source>
        <strain evidence="2">DSM 19659</strain>
    </source>
</reference>
<feature type="transmembrane region" description="Helical" evidence="1">
    <location>
        <begin position="12"/>
        <end position="33"/>
    </location>
</feature>
<keyword evidence="2" id="KW-0808">Transferase</keyword>
<dbReference type="Gene3D" id="1.10.1760.20">
    <property type="match status" value="1"/>
</dbReference>
<dbReference type="InterPro" id="IPR010898">
    <property type="entry name" value="Hpre_diP_synth_I"/>
</dbReference>
<keyword evidence="3" id="KW-1185">Reference proteome</keyword>
<comment type="caution">
    <text evidence="2">The sequence shown here is derived from an EMBL/GenBank/DDBJ whole genome shotgun (WGS) entry which is preliminary data.</text>
</comment>
<dbReference type="PIRSF" id="PIRSF027391">
    <property type="entry name" value="Hpre_diP_synt_I"/>
    <property type="match status" value="1"/>
</dbReference>
<feature type="transmembrane region" description="Helical" evidence="1">
    <location>
        <begin position="87"/>
        <end position="105"/>
    </location>
</feature>
<evidence type="ECO:0000256" key="1">
    <source>
        <dbReference type="SAM" id="Phobius"/>
    </source>
</evidence>
<name>A0AAE3VAT3_9FIRM</name>
<protein>
    <submittedName>
        <fullName evidence="2">Heptaprenyl diphosphate synthase</fullName>
        <ecNumber evidence="2">2.5.1.30</ecNumber>
    </submittedName>
</protein>
<keyword evidence="1" id="KW-1133">Transmembrane helix</keyword>
<dbReference type="EMBL" id="JAUSTO010000006">
    <property type="protein sequence ID" value="MDQ0152510.1"/>
    <property type="molecule type" value="Genomic_DNA"/>
</dbReference>
<proteinExistence type="predicted"/>
<dbReference type="EC" id="2.5.1.30" evidence="2"/>
<dbReference type="Pfam" id="PF07456">
    <property type="entry name" value="Hpre_diP_synt_I"/>
    <property type="match status" value="1"/>
</dbReference>
<evidence type="ECO:0000313" key="2">
    <source>
        <dbReference type="EMBL" id="MDQ0152510.1"/>
    </source>
</evidence>
<dbReference type="AlphaFoldDB" id="A0AAE3VAT3"/>
<accession>A0AAE3VAT3</accession>
<dbReference type="RefSeq" id="WP_307254208.1">
    <property type="nucleotide sequence ID" value="NZ_JAUSTO010000006.1"/>
</dbReference>
<dbReference type="InterPro" id="IPR014535">
    <property type="entry name" value="Hpre_diP_synt_I"/>
</dbReference>
<feature type="transmembrane region" description="Helical" evidence="1">
    <location>
        <begin position="53"/>
        <end position="80"/>
    </location>
</feature>